<dbReference type="PANTHER" id="PTHR43363">
    <property type="entry name" value="HYPOXANTHINE PHOSPHORIBOSYLTRANSFERASE"/>
    <property type="match status" value="1"/>
</dbReference>
<dbReference type="PANTHER" id="PTHR43363:SF1">
    <property type="entry name" value="HYPOXANTHINE-GUANINE PHOSPHORIBOSYLTRANSFERASE"/>
    <property type="match status" value="1"/>
</dbReference>
<organism evidence="5">
    <name type="scientific">Phaeodactylum tricornutum</name>
    <name type="common">Diatom</name>
    <dbReference type="NCBI Taxonomy" id="2850"/>
    <lineage>
        <taxon>Eukaryota</taxon>
        <taxon>Sar</taxon>
        <taxon>Stramenopiles</taxon>
        <taxon>Ochrophyta</taxon>
        <taxon>Bacillariophyta</taxon>
        <taxon>Bacillariophyceae</taxon>
        <taxon>Bacillariophycidae</taxon>
        <taxon>Naviculales</taxon>
        <taxon>Phaeodactylaceae</taxon>
        <taxon>Phaeodactylum</taxon>
    </lineage>
</organism>
<evidence type="ECO:0000256" key="1">
    <source>
        <dbReference type="ARBA" id="ARBA00022676"/>
    </source>
</evidence>
<keyword evidence="1" id="KW-0328">Glycosyltransferase</keyword>
<dbReference type="InterPro" id="IPR029057">
    <property type="entry name" value="PRTase-like"/>
</dbReference>
<name>A0A8J9RYL8_PHATR</name>
<dbReference type="GO" id="GO:0046100">
    <property type="term" value="P:hypoxanthine metabolic process"/>
    <property type="evidence" value="ECO:0007669"/>
    <property type="project" value="TreeGrafter"/>
</dbReference>
<evidence type="ECO:0000259" key="4">
    <source>
        <dbReference type="Pfam" id="PF00156"/>
    </source>
</evidence>
<dbReference type="Proteomes" id="UP000836788">
    <property type="component" value="Chromosome 1"/>
</dbReference>
<dbReference type="Pfam" id="PF00156">
    <property type="entry name" value="Pribosyltran"/>
    <property type="match status" value="1"/>
</dbReference>
<dbReference type="CDD" id="cd06223">
    <property type="entry name" value="PRTases_typeI"/>
    <property type="match status" value="1"/>
</dbReference>
<protein>
    <recommendedName>
        <fullName evidence="4">Phosphoribosyltransferase domain-containing protein</fullName>
    </recommendedName>
</protein>
<evidence type="ECO:0000256" key="2">
    <source>
        <dbReference type="ARBA" id="ARBA00022679"/>
    </source>
</evidence>
<feature type="domain" description="Phosphoribosyltransferase" evidence="4">
    <location>
        <begin position="63"/>
        <end position="170"/>
    </location>
</feature>
<dbReference type="GO" id="GO:0005737">
    <property type="term" value="C:cytoplasm"/>
    <property type="evidence" value="ECO:0007669"/>
    <property type="project" value="TreeGrafter"/>
</dbReference>
<dbReference type="OMA" id="TYNDVHN"/>
<feature type="compositionally biased region" description="Basic and acidic residues" evidence="3">
    <location>
        <begin position="1"/>
        <end position="11"/>
    </location>
</feature>
<dbReference type="GO" id="GO:0032265">
    <property type="term" value="P:XMP salvage"/>
    <property type="evidence" value="ECO:0007669"/>
    <property type="project" value="TreeGrafter"/>
</dbReference>
<evidence type="ECO:0000256" key="3">
    <source>
        <dbReference type="SAM" id="MobiDB-lite"/>
    </source>
</evidence>
<evidence type="ECO:0000313" key="5">
    <source>
        <dbReference type="EMBL" id="CAG9276353.1"/>
    </source>
</evidence>
<dbReference type="Gene3D" id="3.40.50.2020">
    <property type="match status" value="1"/>
</dbReference>
<dbReference type="SUPFAM" id="SSF53271">
    <property type="entry name" value="PRTase-like"/>
    <property type="match status" value="1"/>
</dbReference>
<feature type="region of interest" description="Disordered" evidence="3">
    <location>
        <begin position="1"/>
        <end position="34"/>
    </location>
</feature>
<dbReference type="InterPro" id="IPR000836">
    <property type="entry name" value="PRTase_dom"/>
</dbReference>
<dbReference type="GO" id="GO:0032264">
    <property type="term" value="P:IMP salvage"/>
    <property type="evidence" value="ECO:0007669"/>
    <property type="project" value="TreeGrafter"/>
</dbReference>
<dbReference type="AlphaFoldDB" id="A0A8J9RYL8"/>
<dbReference type="EMBL" id="OU594942">
    <property type="protein sequence ID" value="CAG9276353.1"/>
    <property type="molecule type" value="Genomic_DNA"/>
</dbReference>
<sequence length="221" mass="24252">MTDTAVIHDDPSGTNNDDDAVTEHGDSGISHLPKKEAPDGKIYFSYSEIHATITSLVPQLEAFQPTLMIAIGGGGFIPARILRTQLKVPIVAVSLELYDDNTNSIRETGVQCLQWFDVSEKPGSFAQNGNVLIVDEVDDSRTTLQFCVEQVLQRCSPKRIAVAVVHNKLKVKKGVLPSHVEYFAGADVPDKWNCYPWDAAAYGRDIETHEALSRECSGLPK</sequence>
<dbReference type="GO" id="GO:0004422">
    <property type="term" value="F:hypoxanthine phosphoribosyltransferase activity"/>
    <property type="evidence" value="ECO:0007669"/>
    <property type="project" value="TreeGrafter"/>
</dbReference>
<keyword evidence="2" id="KW-0808">Transferase</keyword>
<accession>A0A8J9RYL8</accession>
<dbReference type="GO" id="GO:0032263">
    <property type="term" value="P:GMP salvage"/>
    <property type="evidence" value="ECO:0007669"/>
    <property type="project" value="TreeGrafter"/>
</dbReference>
<reference evidence="5" key="1">
    <citation type="submission" date="2022-02" db="EMBL/GenBank/DDBJ databases">
        <authorList>
            <person name="Giguere J D."/>
        </authorList>
    </citation>
    <scope>NUCLEOTIDE SEQUENCE</scope>
    <source>
        <strain evidence="5">CCAP 1055/1</strain>
    </source>
</reference>
<proteinExistence type="predicted"/>
<gene>
    <name evidence="5" type="ORF">PTTT1_LOCUS472</name>
</gene>